<keyword evidence="4 6" id="KW-0326">Glycosidase</keyword>
<keyword evidence="7" id="KW-1185">Reference proteome</keyword>
<dbReference type="Gene3D" id="2.115.10.20">
    <property type="entry name" value="Glycosyl hydrolase domain, family 43"/>
    <property type="match status" value="1"/>
</dbReference>
<evidence type="ECO:0000256" key="4">
    <source>
        <dbReference type="ARBA" id="ARBA00023295"/>
    </source>
</evidence>
<dbReference type="GO" id="GO:0005975">
    <property type="term" value="P:carbohydrate metabolic process"/>
    <property type="evidence" value="ECO:0007669"/>
    <property type="project" value="InterPro"/>
</dbReference>
<evidence type="ECO:0000313" key="7">
    <source>
        <dbReference type="Proteomes" id="UP000033956"/>
    </source>
</evidence>
<evidence type="ECO:0000256" key="2">
    <source>
        <dbReference type="ARBA" id="ARBA00012758"/>
    </source>
</evidence>
<dbReference type="InterPro" id="IPR001362">
    <property type="entry name" value="Glyco_hydro_32"/>
</dbReference>
<evidence type="ECO:0000313" key="6">
    <source>
        <dbReference type="EMBL" id="KJL38647.1"/>
    </source>
</evidence>
<dbReference type="EC" id="3.2.1.26" evidence="2"/>
<dbReference type="STRING" id="92835.RS81_02442"/>
<comment type="similarity">
    <text evidence="1">Belongs to the glycosyl hydrolase 32 family.</text>
</comment>
<organism evidence="6 7">
    <name type="scientific">Microbacterium terrae</name>
    <dbReference type="NCBI Taxonomy" id="69369"/>
    <lineage>
        <taxon>Bacteria</taxon>
        <taxon>Bacillati</taxon>
        <taxon>Actinomycetota</taxon>
        <taxon>Actinomycetes</taxon>
        <taxon>Micrococcales</taxon>
        <taxon>Microbacteriaceae</taxon>
        <taxon>Microbacterium</taxon>
    </lineage>
</organism>
<dbReference type="InterPro" id="IPR023296">
    <property type="entry name" value="Glyco_hydro_beta-prop_sf"/>
</dbReference>
<evidence type="ECO:0000256" key="1">
    <source>
        <dbReference type="ARBA" id="ARBA00009902"/>
    </source>
</evidence>
<evidence type="ECO:0000256" key="3">
    <source>
        <dbReference type="ARBA" id="ARBA00022801"/>
    </source>
</evidence>
<dbReference type="SUPFAM" id="SSF75005">
    <property type="entry name" value="Arabinanase/levansucrase/invertase"/>
    <property type="match status" value="1"/>
</dbReference>
<feature type="domain" description="Glycosyl hydrolase family 32 N-terminal" evidence="5">
    <location>
        <begin position="6"/>
        <end position="294"/>
    </location>
</feature>
<dbReference type="PANTHER" id="PTHR43101">
    <property type="entry name" value="BETA-FRUCTOSIDASE"/>
    <property type="match status" value="1"/>
</dbReference>
<dbReference type="SMART" id="SM00640">
    <property type="entry name" value="Glyco_32"/>
    <property type="match status" value="1"/>
</dbReference>
<dbReference type="InterPro" id="IPR051214">
    <property type="entry name" value="GH32_Enzymes"/>
</dbReference>
<proteinExistence type="inferred from homology"/>
<sequence>MRPEFHFTADAGWINDPHGIRHHGGRYQVFFQQVPGRTDWARDVHWGHAVGDDLLSLRQLPIAISPGEGDGGIWTGSLVVDDAGDARIFYTSTDLPTLDHGRIRTATPRDDDWIAWRKGDVVAETPAGMSVFRDPWVFRDGSGWSMVVGGRHDDGAAAIVSYRSDDLHTWSYGGLALRPAEDPDTALARNTLWECPQLFEIDGRHVLVLSVEDPGEPRYVGYAVGRWSDGRFDAEAWGRLSFSRSPYAPTFFPDAVGRPSLVFWLSETAGEDWAGTLSIPYLLSLDGDALTLEPHPDLLRHRRPQSGPAVDAPAVDIEWSPSEGDALTIDGTAGALVALRIDGDEVQVETAVQTSRMPLAGVVRIIIDGPVLEVTTGLGVFGALVAPGSRLTVGGDLDGARIHPLVRA</sequence>
<dbReference type="Proteomes" id="UP000033956">
    <property type="component" value="Unassembled WGS sequence"/>
</dbReference>
<dbReference type="EMBL" id="JYIZ01000054">
    <property type="protein sequence ID" value="KJL38647.1"/>
    <property type="molecule type" value="Genomic_DNA"/>
</dbReference>
<reference evidence="6 7" key="1">
    <citation type="submission" date="2015-02" db="EMBL/GenBank/DDBJ databases">
        <title>Draft genome sequences of ten Microbacterium spp. with emphasis on heavy metal contaminated environments.</title>
        <authorList>
            <person name="Corretto E."/>
        </authorList>
    </citation>
    <scope>NUCLEOTIDE SEQUENCE [LARGE SCALE GENOMIC DNA]</scope>
    <source>
        <strain evidence="6 7">DSM 12510</strain>
    </source>
</reference>
<dbReference type="AlphaFoldDB" id="A0A0M2H4I7"/>
<protein>
    <recommendedName>
        <fullName evidence="2">beta-fructofuranosidase</fullName>
        <ecNumber evidence="2">3.2.1.26</ecNumber>
    </recommendedName>
</protein>
<dbReference type="PANTHER" id="PTHR43101:SF1">
    <property type="entry name" value="BETA-FRUCTOSIDASE"/>
    <property type="match status" value="1"/>
</dbReference>
<name>A0A0M2H4I7_9MICO</name>
<gene>
    <name evidence="6" type="primary">bfrA</name>
    <name evidence="6" type="ORF">RS81_02442</name>
</gene>
<dbReference type="PATRIC" id="fig|92835.4.peg.2475"/>
<dbReference type="InterPro" id="IPR013148">
    <property type="entry name" value="Glyco_hydro_32_N"/>
</dbReference>
<keyword evidence="3 6" id="KW-0378">Hydrolase</keyword>
<dbReference type="Pfam" id="PF00251">
    <property type="entry name" value="Glyco_hydro_32N"/>
    <property type="match status" value="1"/>
</dbReference>
<dbReference type="CDD" id="cd08996">
    <property type="entry name" value="GH32_FFase"/>
    <property type="match status" value="1"/>
</dbReference>
<comment type="caution">
    <text evidence="6">The sequence shown here is derived from an EMBL/GenBank/DDBJ whole genome shotgun (WGS) entry which is preliminary data.</text>
</comment>
<accession>A0A0M2H4I7</accession>
<evidence type="ECO:0000259" key="5">
    <source>
        <dbReference type="Pfam" id="PF00251"/>
    </source>
</evidence>
<dbReference type="GO" id="GO:0004564">
    <property type="term" value="F:beta-fructofuranosidase activity"/>
    <property type="evidence" value="ECO:0007669"/>
    <property type="project" value="UniProtKB-EC"/>
</dbReference>